<keyword evidence="1" id="KW-1133">Transmembrane helix</keyword>
<dbReference type="Proteomes" id="UP000182258">
    <property type="component" value="Unassembled WGS sequence"/>
</dbReference>
<proteinExistence type="predicted"/>
<dbReference type="AlphaFoldDB" id="A0A0F5PTC2"/>
<protein>
    <submittedName>
        <fullName evidence="3">Uncharacterized protein</fullName>
    </submittedName>
</protein>
<accession>A0A0F5PTC2</accession>
<keyword evidence="1" id="KW-0472">Membrane</keyword>
<reference evidence="2 4" key="1">
    <citation type="submission" date="2015-03" db="EMBL/GenBank/DDBJ databases">
        <authorList>
            <person name="Lepp D."/>
            <person name="Hassan Y.I."/>
            <person name="Li X.-Z."/>
            <person name="Zhou T."/>
        </authorList>
    </citation>
    <scope>NUCLEOTIDE SEQUENCE [LARGE SCALE GENOMIC DNA]</scope>
    <source>
        <strain evidence="2 4">Cr7-05</strain>
    </source>
</reference>
<evidence type="ECO:0000313" key="4">
    <source>
        <dbReference type="Proteomes" id="UP000033519"/>
    </source>
</evidence>
<dbReference type="EMBL" id="LAPV01000149">
    <property type="protein sequence ID" value="KKC31903.1"/>
    <property type="molecule type" value="Genomic_DNA"/>
</dbReference>
<gene>
    <name evidence="3" type="ORF">SAMN04488059_11876</name>
    <name evidence="2" type="ORF">WH91_16940</name>
</gene>
<evidence type="ECO:0000313" key="3">
    <source>
        <dbReference type="EMBL" id="SFD04459.1"/>
    </source>
</evidence>
<dbReference type="Proteomes" id="UP000033519">
    <property type="component" value="Unassembled WGS sequence"/>
</dbReference>
<feature type="transmembrane region" description="Helical" evidence="1">
    <location>
        <begin position="76"/>
        <end position="93"/>
    </location>
</feature>
<keyword evidence="4" id="KW-1185">Reference proteome</keyword>
<dbReference type="PATRIC" id="fig|728005.3.peg.1603"/>
<evidence type="ECO:0000256" key="1">
    <source>
        <dbReference type="SAM" id="Phobius"/>
    </source>
</evidence>
<dbReference type="STRING" id="728005.SAMN04488059_11876"/>
<evidence type="ECO:0000313" key="2">
    <source>
        <dbReference type="EMBL" id="KKC31903.1"/>
    </source>
</evidence>
<reference evidence="3 5" key="2">
    <citation type="submission" date="2016-10" db="EMBL/GenBank/DDBJ databases">
        <authorList>
            <person name="de Groot N.N."/>
        </authorList>
    </citation>
    <scope>NUCLEOTIDE SEQUENCE [LARGE SCALE GENOMIC DNA]</scope>
    <source>
        <strain evidence="3 5">CGMCC 1.10210</strain>
    </source>
</reference>
<organism evidence="3 5">
    <name type="scientific">Devosia psychrophila</name>
    <dbReference type="NCBI Taxonomy" id="728005"/>
    <lineage>
        <taxon>Bacteria</taxon>
        <taxon>Pseudomonadati</taxon>
        <taxon>Pseudomonadota</taxon>
        <taxon>Alphaproteobacteria</taxon>
        <taxon>Hyphomicrobiales</taxon>
        <taxon>Devosiaceae</taxon>
        <taxon>Devosia</taxon>
    </lineage>
</organism>
<dbReference type="OrthoDB" id="8139648at2"/>
<name>A0A0F5PTC2_9HYPH</name>
<keyword evidence="1" id="KW-0812">Transmembrane</keyword>
<dbReference type="RefSeq" id="WP_046172188.1">
    <property type="nucleotide sequence ID" value="NZ_FOMB01000018.1"/>
</dbReference>
<evidence type="ECO:0000313" key="5">
    <source>
        <dbReference type="Proteomes" id="UP000182258"/>
    </source>
</evidence>
<sequence>MRLILRIAGTWLIGLALVLLVVDGTKSLGANALMFTSLADLWTSVHPPSLDAVEGFFDSRFFAQLLDVALKAVLDYPAFAVFGVPGILLALLGRAPRRERFLRADQI</sequence>
<dbReference type="EMBL" id="FOMB01000018">
    <property type="protein sequence ID" value="SFD04459.1"/>
    <property type="molecule type" value="Genomic_DNA"/>
</dbReference>